<evidence type="ECO:0008006" key="3">
    <source>
        <dbReference type="Google" id="ProtNLM"/>
    </source>
</evidence>
<comment type="caution">
    <text evidence="1">The sequence shown here is derived from an EMBL/GenBank/DDBJ whole genome shotgun (WGS) entry which is preliminary data.</text>
</comment>
<dbReference type="AlphaFoldDB" id="A0AAN8A081"/>
<reference evidence="1" key="1">
    <citation type="submission" date="2023-08" db="EMBL/GenBank/DDBJ databases">
        <title>Black Yeasts Isolated from many extreme environments.</title>
        <authorList>
            <person name="Coleine C."/>
            <person name="Stajich J.E."/>
            <person name="Selbmann L."/>
        </authorList>
    </citation>
    <scope>NUCLEOTIDE SEQUENCE</scope>
    <source>
        <strain evidence="1">CCFEE 5810</strain>
    </source>
</reference>
<accession>A0AAN8A081</accession>
<evidence type="ECO:0000313" key="2">
    <source>
        <dbReference type="Proteomes" id="UP001310594"/>
    </source>
</evidence>
<evidence type="ECO:0000313" key="1">
    <source>
        <dbReference type="EMBL" id="KAK5695897.1"/>
    </source>
</evidence>
<dbReference type="PANTHER" id="PTHR42085:SF2">
    <property type="entry name" value="F-BOX DOMAIN-CONTAINING PROTEIN"/>
    <property type="match status" value="1"/>
</dbReference>
<dbReference type="Proteomes" id="UP001310594">
    <property type="component" value="Unassembled WGS sequence"/>
</dbReference>
<dbReference type="PANTHER" id="PTHR42085">
    <property type="entry name" value="F-BOX DOMAIN-CONTAINING PROTEIN"/>
    <property type="match status" value="1"/>
</dbReference>
<sequence>MPDISAVSAADRQVTTSQTSTLLTIPPEMRNFIYGLVFSVHRCGLVDLLDSAPPSNSILFTCREIYTEAAKMHKHAYQDYWRNTPFSLATKRLLPSSWEVNFSLQELSKVRHLSFTADITAMRRMLGDEIRYNHLPVASPESSCAQSWTYTRFAGPDRFWRCTAVNGTPREIEGDEDAGPWFAHLQSGLHGVQDKRGPNVFQSITRSEIESILGFQVLLRALDNTDDPPAVQTAKLLTIAAELRNNIYELVFKLKTGPVDVRYVELQSAALVITCRQAREETLQMYRSCKERYLRETTFILTSRRSPGFDGIMNFTLSDLQSMRSLRFMISARHLRNRFGGFLRNADYAATAKPMCTFERHAVGAWFCCGISGVAIPESVKVGYPMLFDDGAGWVAASTLEPWVAPWVAAKAKRKVFQPVGRAELSALLGRKVKLR</sequence>
<name>A0AAN8A081_9PEZI</name>
<proteinExistence type="predicted"/>
<organism evidence="1 2">
    <name type="scientific">Elasticomyces elasticus</name>
    <dbReference type="NCBI Taxonomy" id="574655"/>
    <lineage>
        <taxon>Eukaryota</taxon>
        <taxon>Fungi</taxon>
        <taxon>Dikarya</taxon>
        <taxon>Ascomycota</taxon>
        <taxon>Pezizomycotina</taxon>
        <taxon>Dothideomycetes</taxon>
        <taxon>Dothideomycetidae</taxon>
        <taxon>Mycosphaerellales</taxon>
        <taxon>Teratosphaeriaceae</taxon>
        <taxon>Elasticomyces</taxon>
    </lineage>
</organism>
<dbReference type="InterPro" id="IPR038883">
    <property type="entry name" value="AN11006-like"/>
</dbReference>
<protein>
    <recommendedName>
        <fullName evidence="3">F-box domain-containing protein</fullName>
    </recommendedName>
</protein>
<gene>
    <name evidence="1" type="ORF">LTR97_008317</name>
</gene>
<dbReference type="EMBL" id="JAVRQU010000013">
    <property type="protein sequence ID" value="KAK5695897.1"/>
    <property type="molecule type" value="Genomic_DNA"/>
</dbReference>